<dbReference type="EMBL" id="MU004234">
    <property type="protein sequence ID" value="KAF2670086.1"/>
    <property type="molecule type" value="Genomic_DNA"/>
</dbReference>
<feature type="compositionally biased region" description="Basic and acidic residues" evidence="2">
    <location>
        <begin position="642"/>
        <end position="651"/>
    </location>
</feature>
<proteinExistence type="predicted"/>
<feature type="compositionally biased region" description="Polar residues" evidence="2">
    <location>
        <begin position="312"/>
        <end position="321"/>
    </location>
</feature>
<feature type="region of interest" description="Disordered" evidence="2">
    <location>
        <begin position="242"/>
        <end position="295"/>
    </location>
</feature>
<organism evidence="3 4">
    <name type="scientific">Microthyrium microscopicum</name>
    <dbReference type="NCBI Taxonomy" id="703497"/>
    <lineage>
        <taxon>Eukaryota</taxon>
        <taxon>Fungi</taxon>
        <taxon>Dikarya</taxon>
        <taxon>Ascomycota</taxon>
        <taxon>Pezizomycotina</taxon>
        <taxon>Dothideomycetes</taxon>
        <taxon>Dothideomycetes incertae sedis</taxon>
        <taxon>Microthyriales</taxon>
        <taxon>Microthyriaceae</taxon>
        <taxon>Microthyrium</taxon>
    </lineage>
</organism>
<accession>A0A6A6UEM1</accession>
<feature type="compositionally biased region" description="Polar residues" evidence="2">
    <location>
        <begin position="245"/>
        <end position="258"/>
    </location>
</feature>
<feature type="region of interest" description="Disordered" evidence="2">
    <location>
        <begin position="1"/>
        <end position="24"/>
    </location>
</feature>
<gene>
    <name evidence="3" type="ORF">BT63DRAFT_478289</name>
</gene>
<sequence length="685" mass="77434">MLKSSKDVLENKEAKFANDMHQANRKLDEAEKNIKKVEIRLSLATKTAEELFEENKTLKAERERAAQDLSEKHKAELAQQKQFALESLRLKLDEQRLDLQGKTWTNLEAVRKVHAQEVEALKHDHDQWIQELGGKHQAEMSQQKDRLEQNLRHDIETQRLELEGKFASERETFREQLDQVQQELEGSKNKIVQIQGDAEKQLSQEREQSRLEKANLKKKCEEIEAKAKAFLDSQMGRLHEHRQEFTTQQSESQNILRNSQHREVSGGSQLESIERHSRGVQRSPRPHSQAMTRRFVESVDIENRMDPRRRNTQVPHGSHTLSDVGKKALSHLRPPTAEEMLYGGKGVQNKPSSELSTISYKATPPDLVQRRGTVKVTGPAYGQQSTSHREEAENLMLPPDRLFAPLRVSANPFLGNDVYRSISPPAGLETVDDRGKTIASFDIYKHKNHIPRSSVPPSSRGSIGGESVLVEKAHRRQSTVLVEETQNEDEFGEPIIPGRARLINEGSHLSRIEETQLSSPYNSYSGRTMAQTSPAQRSEVEALNDLAGDILAMIPDTSEEATQKEDRPRIFRSGTTKRHAETDADDAPHPKRISLIVRPPATPSTSTGRAKSKAPIDIESGLSSQDRRVMTRSKSVRGAHAQNDKHSEHRPSSRMPVVESKAIKRGSKKYGSGTAMKDRFARELQ</sequence>
<keyword evidence="1" id="KW-0175">Coiled coil</keyword>
<feature type="region of interest" description="Disordered" evidence="2">
    <location>
        <begin position="308"/>
        <end position="327"/>
    </location>
</feature>
<protein>
    <submittedName>
        <fullName evidence="3">Uncharacterized protein</fullName>
    </submittedName>
</protein>
<evidence type="ECO:0000313" key="3">
    <source>
        <dbReference type="EMBL" id="KAF2670086.1"/>
    </source>
</evidence>
<feature type="compositionally biased region" description="Basic and acidic residues" evidence="2">
    <location>
        <begin position="1"/>
        <end position="18"/>
    </location>
</feature>
<evidence type="ECO:0000256" key="1">
    <source>
        <dbReference type="SAM" id="Coils"/>
    </source>
</evidence>
<feature type="compositionally biased region" description="Basic and acidic residues" evidence="2">
    <location>
        <begin position="676"/>
        <end position="685"/>
    </location>
</feature>
<feature type="compositionally biased region" description="Basic and acidic residues" evidence="2">
    <location>
        <begin position="578"/>
        <end position="589"/>
    </location>
</feature>
<feature type="coiled-coil region" evidence="1">
    <location>
        <begin position="170"/>
        <end position="233"/>
    </location>
</feature>
<evidence type="ECO:0000256" key="2">
    <source>
        <dbReference type="SAM" id="MobiDB-lite"/>
    </source>
</evidence>
<dbReference type="Proteomes" id="UP000799302">
    <property type="component" value="Unassembled WGS sequence"/>
</dbReference>
<feature type="region of interest" description="Disordered" evidence="2">
    <location>
        <begin position="556"/>
        <end position="685"/>
    </location>
</feature>
<evidence type="ECO:0000313" key="4">
    <source>
        <dbReference type="Proteomes" id="UP000799302"/>
    </source>
</evidence>
<keyword evidence="4" id="KW-1185">Reference proteome</keyword>
<name>A0A6A6UEM1_9PEZI</name>
<dbReference type="AlphaFoldDB" id="A0A6A6UEM1"/>
<reference evidence="3" key="1">
    <citation type="journal article" date="2020" name="Stud. Mycol.">
        <title>101 Dothideomycetes genomes: a test case for predicting lifestyles and emergence of pathogens.</title>
        <authorList>
            <person name="Haridas S."/>
            <person name="Albert R."/>
            <person name="Binder M."/>
            <person name="Bloem J."/>
            <person name="Labutti K."/>
            <person name="Salamov A."/>
            <person name="Andreopoulos B."/>
            <person name="Baker S."/>
            <person name="Barry K."/>
            <person name="Bills G."/>
            <person name="Bluhm B."/>
            <person name="Cannon C."/>
            <person name="Castanera R."/>
            <person name="Culley D."/>
            <person name="Daum C."/>
            <person name="Ezra D."/>
            <person name="Gonzalez J."/>
            <person name="Henrissat B."/>
            <person name="Kuo A."/>
            <person name="Liang C."/>
            <person name="Lipzen A."/>
            <person name="Lutzoni F."/>
            <person name="Magnuson J."/>
            <person name="Mondo S."/>
            <person name="Nolan M."/>
            <person name="Ohm R."/>
            <person name="Pangilinan J."/>
            <person name="Park H.-J."/>
            <person name="Ramirez L."/>
            <person name="Alfaro M."/>
            <person name="Sun H."/>
            <person name="Tritt A."/>
            <person name="Yoshinaga Y."/>
            <person name="Zwiers L.-H."/>
            <person name="Turgeon B."/>
            <person name="Goodwin S."/>
            <person name="Spatafora J."/>
            <person name="Crous P."/>
            <person name="Grigoriev I."/>
        </authorList>
    </citation>
    <scope>NUCLEOTIDE SEQUENCE</scope>
    <source>
        <strain evidence="3">CBS 115976</strain>
    </source>
</reference>